<comment type="similarity">
    <text evidence="6">Belongs to the peroxidase family.</text>
</comment>
<evidence type="ECO:0000256" key="3">
    <source>
        <dbReference type="ARBA" id="ARBA00023002"/>
    </source>
</evidence>
<dbReference type="Gene3D" id="1.10.420.10">
    <property type="entry name" value="Peroxidase, domain 2"/>
    <property type="match status" value="1"/>
</dbReference>
<dbReference type="PANTHER" id="PTHR31356">
    <property type="entry name" value="THYLAKOID LUMENAL 29 KDA PROTEIN, CHLOROPLASTIC-RELATED"/>
    <property type="match status" value="1"/>
</dbReference>
<evidence type="ECO:0000256" key="7">
    <source>
        <dbReference type="SAM" id="MobiDB-lite"/>
    </source>
</evidence>
<keyword evidence="3" id="KW-0560">Oxidoreductase</keyword>
<name>A0A678THV4_SACOF</name>
<evidence type="ECO:0000259" key="8">
    <source>
        <dbReference type="Pfam" id="PF00141"/>
    </source>
</evidence>
<dbReference type="AlphaFoldDB" id="A0A678THV4"/>
<evidence type="ECO:0000313" key="9">
    <source>
        <dbReference type="EMBL" id="AWA45019.1"/>
    </source>
</evidence>
<dbReference type="Pfam" id="PF00141">
    <property type="entry name" value="peroxidase"/>
    <property type="match status" value="1"/>
</dbReference>
<keyword evidence="9" id="KW-0575">Peroxidase</keyword>
<dbReference type="PANTHER" id="PTHR31356:SF11">
    <property type="entry name" value="L-ASCORBATE PEROXIDASE 8, CHLOROPLASTIC-RELATED"/>
    <property type="match status" value="1"/>
</dbReference>
<keyword evidence="2" id="KW-0630">Potassium</keyword>
<dbReference type="SUPFAM" id="SSF48113">
    <property type="entry name" value="Heme-dependent peroxidases"/>
    <property type="match status" value="1"/>
</dbReference>
<evidence type="ECO:0000256" key="1">
    <source>
        <dbReference type="ARBA" id="ARBA00022837"/>
    </source>
</evidence>
<reference evidence="9" key="1">
    <citation type="submission" date="2018-04" db="EMBL/GenBank/DDBJ databases">
        <title>Comparative Analysis of Homologous Sequences of Saccharum officinarum and Saccharum spontaneum Reveals Independent Polyploidization Events.</title>
        <authorList>
            <person name="Sharma A."/>
            <person name="Song J."/>
            <person name="Lin Q."/>
            <person name="Singh R."/>
            <person name="Ramos N."/>
            <person name="Wang K."/>
            <person name="Zhang J."/>
            <person name="Ming R."/>
            <person name="Yu Q."/>
        </authorList>
    </citation>
    <scope>NUCLEOTIDE SEQUENCE</scope>
</reference>
<keyword evidence="4" id="KW-0376">Hydrogen peroxide</keyword>
<feature type="region of interest" description="Disordered" evidence="7">
    <location>
        <begin position="57"/>
        <end position="77"/>
    </location>
</feature>
<dbReference type="GO" id="GO:0034599">
    <property type="term" value="P:cellular response to oxidative stress"/>
    <property type="evidence" value="ECO:0007669"/>
    <property type="project" value="InterPro"/>
</dbReference>
<accession>A0A678THV4</accession>
<dbReference type="GO" id="GO:0016688">
    <property type="term" value="F:L-ascorbate peroxidase activity"/>
    <property type="evidence" value="ECO:0007669"/>
    <property type="project" value="UniProtKB-EC"/>
</dbReference>
<comment type="catalytic activity">
    <reaction evidence="5">
        <text>L-ascorbate + H2O2 = L-dehydroascorbate + 2 H2O</text>
        <dbReference type="Rhea" id="RHEA:22996"/>
        <dbReference type="ChEBI" id="CHEBI:15377"/>
        <dbReference type="ChEBI" id="CHEBI:16240"/>
        <dbReference type="ChEBI" id="CHEBI:38290"/>
        <dbReference type="ChEBI" id="CHEBI:58539"/>
        <dbReference type="EC" id="1.11.1.11"/>
    </reaction>
</comment>
<dbReference type="InterPro" id="IPR010255">
    <property type="entry name" value="Haem_peroxidase_sf"/>
</dbReference>
<gene>
    <name evidence="9" type="ORF">SO78O19_000003</name>
</gene>
<feature type="domain" description="Plant heme peroxidase family profile" evidence="8">
    <location>
        <begin position="123"/>
        <end position="212"/>
    </location>
</feature>
<evidence type="ECO:0000256" key="5">
    <source>
        <dbReference type="ARBA" id="ARBA00047994"/>
    </source>
</evidence>
<proteinExistence type="inferred from homology"/>
<evidence type="ECO:0000256" key="4">
    <source>
        <dbReference type="ARBA" id="ARBA00023324"/>
    </source>
</evidence>
<sequence>MKNNSPCPISAAAFASAGSHRLPYPHPHLLYWLLSPSASPPPPPQVGRPSRAIPDVRRQAPARQHRGGALSARTPPTPILHRRSTVRKTDLSWAPPSRHMAVRARGRPAVNAAHGLAGASSAGMINAFKLIQPMKDKYPGITYAELFQLASATTIEGVADPKIIPMTNGRVDVTMLAHVILLNTFGRYSYTMALDDKEIVALSGAHILGRPRPDRSGCGKPETKYVVCFCGLPASV</sequence>
<dbReference type="InterPro" id="IPR044831">
    <property type="entry name" value="Ccp1-like"/>
</dbReference>
<evidence type="ECO:0000256" key="2">
    <source>
        <dbReference type="ARBA" id="ARBA00022958"/>
    </source>
</evidence>
<dbReference type="Gene3D" id="1.10.520.10">
    <property type="match status" value="1"/>
</dbReference>
<dbReference type="GO" id="GO:0000302">
    <property type="term" value="P:response to reactive oxygen species"/>
    <property type="evidence" value="ECO:0007669"/>
    <property type="project" value="TreeGrafter"/>
</dbReference>
<protein>
    <submittedName>
        <fullName evidence="9">L-ascorbate peroxidase 8, chloroplastic</fullName>
    </submittedName>
</protein>
<dbReference type="PRINTS" id="PR00459">
    <property type="entry name" value="ASPEROXIDASE"/>
</dbReference>
<dbReference type="EMBL" id="MH182557">
    <property type="protein sequence ID" value="AWA45019.1"/>
    <property type="molecule type" value="Genomic_DNA"/>
</dbReference>
<dbReference type="InterPro" id="IPR002016">
    <property type="entry name" value="Haem_peroxidase"/>
</dbReference>
<dbReference type="GO" id="GO:0020037">
    <property type="term" value="F:heme binding"/>
    <property type="evidence" value="ECO:0007669"/>
    <property type="project" value="InterPro"/>
</dbReference>
<dbReference type="InterPro" id="IPR002207">
    <property type="entry name" value="Peroxidase_I"/>
</dbReference>
<keyword evidence="1" id="KW-0106">Calcium</keyword>
<organism evidence="9">
    <name type="scientific">Saccharum officinarum</name>
    <name type="common">Sugarcane</name>
    <dbReference type="NCBI Taxonomy" id="4547"/>
    <lineage>
        <taxon>Eukaryota</taxon>
        <taxon>Viridiplantae</taxon>
        <taxon>Streptophyta</taxon>
        <taxon>Embryophyta</taxon>
        <taxon>Tracheophyta</taxon>
        <taxon>Spermatophyta</taxon>
        <taxon>Magnoliopsida</taxon>
        <taxon>Liliopsida</taxon>
        <taxon>Poales</taxon>
        <taxon>Poaceae</taxon>
        <taxon>PACMAD clade</taxon>
        <taxon>Panicoideae</taxon>
        <taxon>Andropogonodae</taxon>
        <taxon>Andropogoneae</taxon>
        <taxon>Saccharinae</taxon>
        <taxon>Saccharum</taxon>
        <taxon>Saccharum officinarum species complex</taxon>
    </lineage>
</organism>
<dbReference type="GO" id="GO:0042744">
    <property type="term" value="P:hydrogen peroxide catabolic process"/>
    <property type="evidence" value="ECO:0007669"/>
    <property type="project" value="UniProtKB-KW"/>
</dbReference>
<evidence type="ECO:0000256" key="6">
    <source>
        <dbReference type="RuleBase" id="RU004241"/>
    </source>
</evidence>